<dbReference type="CDD" id="cd03228">
    <property type="entry name" value="ABCC_MRP_Like"/>
    <property type="match status" value="1"/>
</dbReference>
<feature type="transmembrane region" description="Helical" evidence="7">
    <location>
        <begin position="91"/>
        <end position="111"/>
    </location>
</feature>
<dbReference type="RefSeq" id="WP_188354294.1">
    <property type="nucleotide sequence ID" value="NZ_BMDH01000001.1"/>
</dbReference>
<feature type="transmembrane region" description="Helical" evidence="7">
    <location>
        <begin position="34"/>
        <end position="56"/>
    </location>
</feature>
<dbReference type="AlphaFoldDB" id="A0A8J3AKK3"/>
<dbReference type="PANTHER" id="PTHR24221">
    <property type="entry name" value="ATP-BINDING CASSETTE SUB-FAMILY B"/>
    <property type="match status" value="1"/>
</dbReference>
<name>A0A8J3AKK3_9BIFI</name>
<dbReference type="InterPro" id="IPR039421">
    <property type="entry name" value="Type_1_exporter"/>
</dbReference>
<dbReference type="GO" id="GO:0016887">
    <property type="term" value="F:ATP hydrolysis activity"/>
    <property type="evidence" value="ECO:0007669"/>
    <property type="project" value="InterPro"/>
</dbReference>
<organism evidence="10 11">
    <name type="scientific">Galliscardovia ingluviei</name>
    <dbReference type="NCBI Taxonomy" id="1769422"/>
    <lineage>
        <taxon>Bacteria</taxon>
        <taxon>Bacillati</taxon>
        <taxon>Actinomycetota</taxon>
        <taxon>Actinomycetes</taxon>
        <taxon>Bifidobacteriales</taxon>
        <taxon>Bifidobacteriaceae</taxon>
        <taxon>Galliscardovia</taxon>
    </lineage>
</organism>
<evidence type="ECO:0000256" key="4">
    <source>
        <dbReference type="ARBA" id="ARBA00022840"/>
    </source>
</evidence>
<evidence type="ECO:0000256" key="6">
    <source>
        <dbReference type="ARBA" id="ARBA00023136"/>
    </source>
</evidence>
<feature type="domain" description="ABC transporter" evidence="8">
    <location>
        <begin position="386"/>
        <end position="635"/>
    </location>
</feature>
<evidence type="ECO:0000259" key="9">
    <source>
        <dbReference type="PROSITE" id="PS50929"/>
    </source>
</evidence>
<keyword evidence="4" id="KW-0067">ATP-binding</keyword>
<keyword evidence="2 7" id="KW-0812">Transmembrane</keyword>
<dbReference type="InterPro" id="IPR027417">
    <property type="entry name" value="P-loop_NTPase"/>
</dbReference>
<proteinExistence type="predicted"/>
<dbReference type="SMART" id="SM00382">
    <property type="entry name" value="AAA"/>
    <property type="match status" value="1"/>
</dbReference>
<keyword evidence="6 7" id="KW-0472">Membrane</keyword>
<dbReference type="GO" id="GO:0140359">
    <property type="term" value="F:ABC-type transporter activity"/>
    <property type="evidence" value="ECO:0007669"/>
    <property type="project" value="InterPro"/>
</dbReference>
<keyword evidence="5 7" id="KW-1133">Transmembrane helix</keyword>
<sequence length="640" mass="70244">MRNTQTDDVKDSSSSLASHHAAPLGVSLKRALSMLYATGRFSLLALIVMTLIRGLLPAVQVSSISELVSAVAHDATRTESGSDSHFYPNGLWALALFAGALIGAYVLENVIKYVSDQLTLRLSYDTDVDLVHKLRTFEVQDFESSTTYDAIQRVDSSTGSHIFGLFDSARSAIQGVIAILGVVTVIASWNIWIALMLLVAPIPAAIATFQMQTKAYDIEYARAPKLRLAAYFRALLTSDAARKEIKIFSLEKLFEQGYIKLRKIFLQQDRALTVWNLKASGGLGLISVFANVGAVIVATFIALQGNGVGELAGFISATSQMNGLVLSAFLGVTGIYQHLLYVSNWVAVMEMNPSNITEGTCTMYDSETTEKSDAEDSIKNRNAISVEFRNVSFTYPGTDRQVLDNVSFTIEKGTTTALVGLNGSGKTTVCKLILRFYEPTKGEILLNTIPIQKLSRKEIYEHCSALFQDFVKFERSLGDNITFGRGHVFDDADNSDTSNSLEDVRASLKAVGLFSLEQQLPQGFHTLLGRRFEGGRQLSIGQWQRLATARALYKNPSLLVLDEPTASVDAVSEQAMFEAIADIDRPMTVLLVAHRFTTISHAQHIIVLDQGRVVGDGDHHTLLDSCKFYADMYAAQQGYY</sequence>
<evidence type="ECO:0000256" key="3">
    <source>
        <dbReference type="ARBA" id="ARBA00022741"/>
    </source>
</evidence>
<feature type="domain" description="ABC transmembrane type-1" evidence="9">
    <location>
        <begin position="44"/>
        <end position="337"/>
    </location>
</feature>
<dbReference type="GO" id="GO:0005886">
    <property type="term" value="C:plasma membrane"/>
    <property type="evidence" value="ECO:0007669"/>
    <property type="project" value="UniProtKB-SubCell"/>
</dbReference>
<keyword evidence="3" id="KW-0547">Nucleotide-binding</keyword>
<evidence type="ECO:0000313" key="10">
    <source>
        <dbReference type="EMBL" id="GGI12416.1"/>
    </source>
</evidence>
<comment type="caution">
    <text evidence="10">The sequence shown here is derived from an EMBL/GenBank/DDBJ whole genome shotgun (WGS) entry which is preliminary data.</text>
</comment>
<comment type="subcellular location">
    <subcellularLocation>
        <location evidence="1">Cell membrane</location>
        <topology evidence="1">Multi-pass membrane protein</topology>
    </subcellularLocation>
</comment>
<feature type="transmembrane region" description="Helical" evidence="7">
    <location>
        <begin position="282"/>
        <end position="303"/>
    </location>
</feature>
<dbReference type="Gene3D" id="3.40.50.300">
    <property type="entry name" value="P-loop containing nucleotide triphosphate hydrolases"/>
    <property type="match status" value="1"/>
</dbReference>
<dbReference type="PROSITE" id="PS50893">
    <property type="entry name" value="ABC_TRANSPORTER_2"/>
    <property type="match status" value="1"/>
</dbReference>
<feature type="transmembrane region" description="Helical" evidence="7">
    <location>
        <begin position="176"/>
        <end position="202"/>
    </location>
</feature>
<dbReference type="SUPFAM" id="SSF52540">
    <property type="entry name" value="P-loop containing nucleoside triphosphate hydrolases"/>
    <property type="match status" value="1"/>
</dbReference>
<evidence type="ECO:0000256" key="5">
    <source>
        <dbReference type="ARBA" id="ARBA00022989"/>
    </source>
</evidence>
<reference evidence="10" key="2">
    <citation type="submission" date="2020-09" db="EMBL/GenBank/DDBJ databases">
        <authorList>
            <person name="Sun Q."/>
            <person name="Sedlacek I."/>
        </authorList>
    </citation>
    <scope>NUCLEOTIDE SEQUENCE</scope>
    <source>
        <strain evidence="10">CCM 8606</strain>
    </source>
</reference>
<dbReference type="PANTHER" id="PTHR24221:SF646">
    <property type="entry name" value="HAEMOLYSIN SECRETION ATP-BINDING PROTEIN"/>
    <property type="match status" value="1"/>
</dbReference>
<dbReference type="InterPro" id="IPR011527">
    <property type="entry name" value="ABC1_TM_dom"/>
</dbReference>
<feature type="transmembrane region" description="Helical" evidence="7">
    <location>
        <begin position="324"/>
        <end position="347"/>
    </location>
</feature>
<dbReference type="InterPro" id="IPR036640">
    <property type="entry name" value="ABC1_TM_sf"/>
</dbReference>
<dbReference type="EMBL" id="BMDH01000001">
    <property type="protein sequence ID" value="GGI12416.1"/>
    <property type="molecule type" value="Genomic_DNA"/>
</dbReference>
<dbReference type="GO" id="GO:0005524">
    <property type="term" value="F:ATP binding"/>
    <property type="evidence" value="ECO:0007669"/>
    <property type="project" value="UniProtKB-KW"/>
</dbReference>
<evidence type="ECO:0000256" key="2">
    <source>
        <dbReference type="ARBA" id="ARBA00022692"/>
    </source>
</evidence>
<dbReference type="GO" id="GO:0034040">
    <property type="term" value="F:ATPase-coupled lipid transmembrane transporter activity"/>
    <property type="evidence" value="ECO:0007669"/>
    <property type="project" value="TreeGrafter"/>
</dbReference>
<dbReference type="InterPro" id="IPR003439">
    <property type="entry name" value="ABC_transporter-like_ATP-bd"/>
</dbReference>
<evidence type="ECO:0000259" key="8">
    <source>
        <dbReference type="PROSITE" id="PS50893"/>
    </source>
</evidence>
<keyword evidence="11" id="KW-1185">Reference proteome</keyword>
<reference evidence="10" key="1">
    <citation type="journal article" date="2014" name="Int. J. Syst. Evol. Microbiol.">
        <title>Complete genome sequence of Corynebacterium casei LMG S-19264T (=DSM 44701T), isolated from a smear-ripened cheese.</title>
        <authorList>
            <consortium name="US DOE Joint Genome Institute (JGI-PGF)"/>
            <person name="Walter F."/>
            <person name="Albersmeier A."/>
            <person name="Kalinowski J."/>
            <person name="Ruckert C."/>
        </authorList>
    </citation>
    <scope>NUCLEOTIDE SEQUENCE</scope>
    <source>
        <strain evidence="10">CCM 8606</strain>
    </source>
</reference>
<dbReference type="InterPro" id="IPR003593">
    <property type="entry name" value="AAA+_ATPase"/>
</dbReference>
<dbReference type="PROSITE" id="PS50929">
    <property type="entry name" value="ABC_TM1F"/>
    <property type="match status" value="1"/>
</dbReference>
<gene>
    <name evidence="10" type="ORF">GCM10007377_00850</name>
</gene>
<evidence type="ECO:0000313" key="11">
    <source>
        <dbReference type="Proteomes" id="UP000619536"/>
    </source>
</evidence>
<dbReference type="SUPFAM" id="SSF90123">
    <property type="entry name" value="ABC transporter transmembrane region"/>
    <property type="match status" value="1"/>
</dbReference>
<evidence type="ECO:0000256" key="7">
    <source>
        <dbReference type="SAM" id="Phobius"/>
    </source>
</evidence>
<protein>
    <submittedName>
        <fullName evidence="10">HlyB/MsbA family ABC transporter</fullName>
    </submittedName>
</protein>
<evidence type="ECO:0000256" key="1">
    <source>
        <dbReference type="ARBA" id="ARBA00004651"/>
    </source>
</evidence>
<dbReference type="Pfam" id="PF00005">
    <property type="entry name" value="ABC_tran"/>
    <property type="match status" value="1"/>
</dbReference>
<dbReference type="Gene3D" id="1.20.1560.10">
    <property type="entry name" value="ABC transporter type 1, transmembrane domain"/>
    <property type="match status" value="1"/>
</dbReference>
<dbReference type="Proteomes" id="UP000619536">
    <property type="component" value="Unassembled WGS sequence"/>
</dbReference>
<accession>A0A8J3AKK3</accession>